<dbReference type="PANTHER" id="PTHR30287:SF1">
    <property type="entry name" value="INNER MEMBRANE PROTEIN"/>
    <property type="match status" value="1"/>
</dbReference>
<evidence type="ECO:0000256" key="5">
    <source>
        <dbReference type="ARBA" id="ARBA00023136"/>
    </source>
</evidence>
<feature type="domain" description="ABC3 transporter permease C-terminal" evidence="8">
    <location>
        <begin position="713"/>
        <end position="826"/>
    </location>
</feature>
<dbReference type="STRING" id="1188319.OYT1_00311"/>
<feature type="transmembrane region" description="Helical" evidence="7">
    <location>
        <begin position="20"/>
        <end position="39"/>
    </location>
</feature>
<keyword evidence="10" id="KW-1185">Reference proteome</keyword>
<keyword evidence="5 7" id="KW-0472">Membrane</keyword>
<keyword evidence="3 7" id="KW-0812">Transmembrane</keyword>
<dbReference type="InterPro" id="IPR003838">
    <property type="entry name" value="ABC3_permease_C"/>
</dbReference>
<evidence type="ECO:0000256" key="1">
    <source>
        <dbReference type="ARBA" id="ARBA00004651"/>
    </source>
</evidence>
<keyword evidence="4 7" id="KW-1133">Transmembrane helix</keyword>
<comment type="subcellular location">
    <subcellularLocation>
        <location evidence="1">Cell membrane</location>
        <topology evidence="1">Multi-pass membrane protein</topology>
    </subcellularLocation>
</comment>
<feature type="transmembrane region" description="Helical" evidence="7">
    <location>
        <begin position="761"/>
        <end position="784"/>
    </location>
</feature>
<feature type="domain" description="ABC3 transporter permease C-terminal" evidence="8">
    <location>
        <begin position="268"/>
        <end position="381"/>
    </location>
</feature>
<name>A0A2Z6G9E6_9PROT</name>
<organism evidence="9 10">
    <name type="scientific">Ferriphaselus amnicola</name>
    <dbReference type="NCBI Taxonomy" id="1188319"/>
    <lineage>
        <taxon>Bacteria</taxon>
        <taxon>Pseudomonadati</taxon>
        <taxon>Pseudomonadota</taxon>
        <taxon>Betaproteobacteria</taxon>
        <taxon>Nitrosomonadales</taxon>
        <taxon>Gallionellaceae</taxon>
        <taxon>Ferriphaselus</taxon>
    </lineage>
</organism>
<feature type="transmembrane region" description="Helical" evidence="7">
    <location>
        <begin position="401"/>
        <end position="420"/>
    </location>
</feature>
<evidence type="ECO:0000259" key="8">
    <source>
        <dbReference type="Pfam" id="PF02687"/>
    </source>
</evidence>
<evidence type="ECO:0000256" key="7">
    <source>
        <dbReference type="SAM" id="Phobius"/>
    </source>
</evidence>
<dbReference type="PANTHER" id="PTHR30287">
    <property type="entry name" value="MEMBRANE COMPONENT OF PREDICTED ABC SUPERFAMILY METABOLITE UPTAKE TRANSPORTER"/>
    <property type="match status" value="1"/>
</dbReference>
<dbReference type="KEGG" id="fam:OYT1_ch0441"/>
<dbReference type="InterPro" id="IPR038766">
    <property type="entry name" value="Membrane_comp_ABC_pdt"/>
</dbReference>
<dbReference type="Proteomes" id="UP000033070">
    <property type="component" value="Chromosome"/>
</dbReference>
<evidence type="ECO:0000256" key="3">
    <source>
        <dbReference type="ARBA" id="ARBA00022692"/>
    </source>
</evidence>
<feature type="transmembrane region" description="Helical" evidence="7">
    <location>
        <begin position="308"/>
        <end position="338"/>
    </location>
</feature>
<dbReference type="RefSeq" id="WP_062625547.1">
    <property type="nucleotide sequence ID" value="NZ_AP018738.1"/>
</dbReference>
<feature type="transmembrane region" description="Helical" evidence="7">
    <location>
        <begin position="710"/>
        <end position="731"/>
    </location>
</feature>
<evidence type="ECO:0000313" key="9">
    <source>
        <dbReference type="EMBL" id="BBE50014.1"/>
    </source>
</evidence>
<feature type="transmembrane region" description="Helical" evidence="7">
    <location>
        <begin position="358"/>
        <end position="380"/>
    </location>
</feature>
<feature type="transmembrane region" description="Helical" evidence="7">
    <location>
        <begin position="426"/>
        <end position="451"/>
    </location>
</feature>
<feature type="transmembrane region" description="Helical" evidence="7">
    <location>
        <begin position="264"/>
        <end position="284"/>
    </location>
</feature>
<dbReference type="AlphaFoldDB" id="A0A2Z6G9E6"/>
<evidence type="ECO:0000256" key="6">
    <source>
        <dbReference type="SAM" id="MobiDB-lite"/>
    </source>
</evidence>
<proteinExistence type="predicted"/>
<dbReference type="OrthoDB" id="5292592at2"/>
<keyword evidence="2" id="KW-1003">Cell membrane</keyword>
<dbReference type="EMBL" id="AP018738">
    <property type="protein sequence ID" value="BBE50014.1"/>
    <property type="molecule type" value="Genomic_DNA"/>
</dbReference>
<gene>
    <name evidence="9" type="ORF">OYT1_ch0441</name>
</gene>
<feature type="transmembrane region" description="Helical" evidence="7">
    <location>
        <begin position="796"/>
        <end position="818"/>
    </location>
</feature>
<sequence length="832" mass="89105">MIVLSLNLLRRDFRAGEWRVLLVALVLAVASIATVGLFADRVRQALQSEAHALLGADLRLSSTREIPAAYRDEALRRGLRVVATATFPSVVRHGQQSVLAELLAVEAGYPLRGNIVIDAGNGMAAPSPQPSPNGRGSDSIIPQPGTAWADERLLRRLGLQLGDTLDVGALHLRLSARVVRDVDQSVGFASFAPRVTLNAADLPASGLVQEGSRISHRLLFAGDAAQVSALRAWLETRLGVGEKLEDVRDARPEIRIALERAEHFLGLAALTAVVLAGVALALAARRFITRHLDTCAVMRCLGASQSQVLGIFLLQFLLLGLGAVLLGNLLGYAAQAALVQAIPSMREAALPAPGGLPLAQASASGMALLLGFTFLPLWQLKQVPPLRVIRRELGAPSGSTTLLYLSGAAVLSALFLWQAGSLKLGFSVLGGLVVGLLGFGALAWLLLRGLAKLPLAGHHAFANLARHGRSNAVQIVALSLGGMALLSLTLVRDDLLQSWQGRLPPDAPNRFLVNIQSDQTDGLRELFVQQGLAIPDLFPMVRGRLVAINQRPVTGDDYPEPRARSLVEREFNLSWADTLPVGSEMVSGAWWTNPPATGGQLSVEEGIAKTLNIRLGDTLTYDVAGESFKAQVVNLRRVQWDSMRVNFFVIAAPGLLENFPASYITSFHLPPVKLAAEVALLERFPNVLVIDTGAVLAQVRAIIDQITQTLGAVFLFTLLAGLSVLYAALLATQDERIQQAAILRTLGADSRYLRRLHLTEFAVLGGLSGAFAAAGAELLGYVLARQVLDLPYELDGHVFLLGVLGGMVIVMLAGWLNSRKLINYSPRRLLAD</sequence>
<evidence type="ECO:0000256" key="4">
    <source>
        <dbReference type="ARBA" id="ARBA00022989"/>
    </source>
</evidence>
<dbReference type="Pfam" id="PF02687">
    <property type="entry name" value="FtsX"/>
    <property type="match status" value="2"/>
</dbReference>
<reference evidence="9 10" key="1">
    <citation type="submission" date="2018-06" db="EMBL/GenBank/DDBJ databases">
        <title>OYT1 Genome Sequencing.</title>
        <authorList>
            <person name="Kato S."/>
            <person name="Itoh T."/>
            <person name="Ohkuma M."/>
        </authorList>
    </citation>
    <scope>NUCLEOTIDE SEQUENCE [LARGE SCALE GENOMIC DNA]</scope>
    <source>
        <strain evidence="9 10">OYT1</strain>
    </source>
</reference>
<evidence type="ECO:0000256" key="2">
    <source>
        <dbReference type="ARBA" id="ARBA00022475"/>
    </source>
</evidence>
<accession>A0A2Z6G9E6</accession>
<dbReference type="GO" id="GO:0005886">
    <property type="term" value="C:plasma membrane"/>
    <property type="evidence" value="ECO:0007669"/>
    <property type="project" value="UniProtKB-SubCell"/>
</dbReference>
<feature type="region of interest" description="Disordered" evidence="6">
    <location>
        <begin position="122"/>
        <end position="142"/>
    </location>
</feature>
<evidence type="ECO:0000313" key="10">
    <source>
        <dbReference type="Proteomes" id="UP000033070"/>
    </source>
</evidence>
<protein>
    <recommendedName>
        <fullName evidence="8">ABC3 transporter permease C-terminal domain-containing protein</fullName>
    </recommendedName>
</protein>